<dbReference type="EMBL" id="FNFO01000003">
    <property type="protein sequence ID" value="SDK62139.1"/>
    <property type="molecule type" value="Genomic_DNA"/>
</dbReference>
<dbReference type="AlphaFoldDB" id="A0A1G9DE70"/>
<name>A0A1G9DE70_9BACT</name>
<keyword evidence="2" id="KW-0812">Transmembrane</keyword>
<evidence type="ECO:0000313" key="3">
    <source>
        <dbReference type="EMBL" id="SDK62139.1"/>
    </source>
</evidence>
<dbReference type="OrthoDB" id="598035at2"/>
<evidence type="ECO:0000256" key="2">
    <source>
        <dbReference type="SAM" id="Phobius"/>
    </source>
</evidence>
<feature type="coiled-coil region" evidence="1">
    <location>
        <begin position="42"/>
        <end position="95"/>
    </location>
</feature>
<keyword evidence="1" id="KW-0175">Coiled coil</keyword>
<dbReference type="Pfam" id="PF12732">
    <property type="entry name" value="YtxH"/>
    <property type="match status" value="1"/>
</dbReference>
<evidence type="ECO:0000256" key="1">
    <source>
        <dbReference type="SAM" id="Coils"/>
    </source>
</evidence>
<accession>A0A1G9DE70</accession>
<organism evidence="3 4">
    <name type="scientific">Catalinimonas alkaloidigena</name>
    <dbReference type="NCBI Taxonomy" id="1075417"/>
    <lineage>
        <taxon>Bacteria</taxon>
        <taxon>Pseudomonadati</taxon>
        <taxon>Bacteroidota</taxon>
        <taxon>Cytophagia</taxon>
        <taxon>Cytophagales</taxon>
        <taxon>Catalimonadaceae</taxon>
        <taxon>Catalinimonas</taxon>
    </lineage>
</organism>
<evidence type="ECO:0000313" key="4">
    <source>
        <dbReference type="Proteomes" id="UP000198510"/>
    </source>
</evidence>
<proteinExistence type="predicted"/>
<reference evidence="3 4" key="1">
    <citation type="submission" date="2016-10" db="EMBL/GenBank/DDBJ databases">
        <authorList>
            <person name="de Groot N.N."/>
        </authorList>
    </citation>
    <scope>NUCLEOTIDE SEQUENCE [LARGE SCALE GENOMIC DNA]</scope>
    <source>
        <strain evidence="3 4">DSM 25186</strain>
    </source>
</reference>
<keyword evidence="4" id="KW-1185">Reference proteome</keyword>
<feature type="transmembrane region" description="Helical" evidence="2">
    <location>
        <begin position="6"/>
        <end position="27"/>
    </location>
</feature>
<dbReference type="STRING" id="1075417.SAMN05421823_10396"/>
<dbReference type="RefSeq" id="WP_089680991.1">
    <property type="nucleotide sequence ID" value="NZ_FNFO01000003.1"/>
</dbReference>
<keyword evidence="2" id="KW-1133">Transmembrane helix</keyword>
<dbReference type="Proteomes" id="UP000198510">
    <property type="component" value="Unassembled WGS sequence"/>
</dbReference>
<keyword evidence="2" id="KW-0472">Membrane</keyword>
<sequence length="100" mass="11421">MRYNGIKYLLFFLLGSCAGMATGVLYAPDKGRNTRDRLTFRLSKYRDRLGELIQQLEAQKDIPVNSARSEGQRLIEDTRDRAEELLNDVESLIGQIKSGR</sequence>
<dbReference type="InterPro" id="IPR024623">
    <property type="entry name" value="YtxH"/>
</dbReference>
<gene>
    <name evidence="3" type="ORF">SAMN05421823_10396</name>
</gene>
<protein>
    <submittedName>
        <fullName evidence="3">Gas vesicle protein</fullName>
    </submittedName>
</protein>